<dbReference type="PROSITE" id="PS51825">
    <property type="entry name" value="DIPSY"/>
    <property type="match status" value="1"/>
</dbReference>
<comment type="subcellular location">
    <subcellularLocation>
        <location evidence="1">Cell surface</location>
    </subcellularLocation>
</comment>
<feature type="domain" description="DIPSY" evidence="6">
    <location>
        <begin position="83"/>
        <end position="234"/>
    </location>
</feature>
<dbReference type="AlphaFoldDB" id="S9W4L3"/>
<evidence type="ECO:0000256" key="1">
    <source>
        <dbReference type="ARBA" id="ARBA00004241"/>
    </source>
</evidence>
<dbReference type="GeneID" id="25036483"/>
<dbReference type="PANTHER" id="PTHR31492">
    <property type="entry name" value="M CELL-TYPE AGGLUTINATION PROTEIN MAM3-RELATED"/>
    <property type="match status" value="1"/>
</dbReference>
<evidence type="ECO:0000313" key="8">
    <source>
        <dbReference type="Proteomes" id="UP000015464"/>
    </source>
</evidence>
<proteinExistence type="inferred from homology"/>
<dbReference type="InterPro" id="IPR021746">
    <property type="entry name" value="DIPSY"/>
</dbReference>
<evidence type="ECO:0000313" key="7">
    <source>
        <dbReference type="EMBL" id="EPY52840.1"/>
    </source>
</evidence>
<keyword evidence="3" id="KW-0325">Glycoprotein</keyword>
<dbReference type="InterPro" id="IPR051905">
    <property type="entry name" value="S_pombe_Mam3/Map4"/>
</dbReference>
<dbReference type="EMBL" id="KE546989">
    <property type="protein sequence ID" value="EPY52840.1"/>
    <property type="molecule type" value="Genomic_DNA"/>
</dbReference>
<name>S9W4L3_SCHCR</name>
<comment type="similarity">
    <text evidence="4">Belongs to the mam3/map4 family.</text>
</comment>
<evidence type="ECO:0000256" key="2">
    <source>
        <dbReference type="ARBA" id="ARBA00022729"/>
    </source>
</evidence>
<sequence>SAGTVVIDTPGPTPSWVTETVTSGSKGFTSTIATPTGTSAGTVLVDIPSAWITTTTTSGSTGFTSTIATPSGTKTGTVLVDVPTPTPSVFPSCNSRCNSDNSFRIQVLNDDISPSYVHLDENNYAIASSNYTNSEHTFVYDSDSRRIVTCCDVKPVYRMDRDDKKAYSMQIYKDDDGQFQFKYSDNGVFHSLGLLTLTDGRVGVTTDLKKFKPFYSNGTEMERSENVVLRAVNY</sequence>
<dbReference type="OrthoDB" id="4405280at2759"/>
<dbReference type="GO" id="GO:0009986">
    <property type="term" value="C:cell surface"/>
    <property type="evidence" value="ECO:0007669"/>
    <property type="project" value="UniProtKB-SubCell"/>
</dbReference>
<evidence type="ECO:0000259" key="6">
    <source>
        <dbReference type="PROSITE" id="PS51825"/>
    </source>
</evidence>
<dbReference type="Proteomes" id="UP000015464">
    <property type="component" value="Unassembled WGS sequence"/>
</dbReference>
<evidence type="ECO:0000256" key="4">
    <source>
        <dbReference type="PROSITE-ProRule" id="PRU01169"/>
    </source>
</evidence>
<keyword evidence="2" id="KW-0732">Signal</keyword>
<accession>S9W4L3</accession>
<evidence type="ECO:0000256" key="3">
    <source>
        <dbReference type="ARBA" id="ARBA00023180"/>
    </source>
</evidence>
<feature type="non-terminal residue" evidence="7">
    <location>
        <position position="1"/>
    </location>
</feature>
<dbReference type="HOGENOM" id="CLU_1187486_0_0_1"/>
<reference evidence="7 8" key="1">
    <citation type="journal article" date="2011" name="Science">
        <title>Comparative functional genomics of the fission yeasts.</title>
        <authorList>
            <person name="Rhind N."/>
            <person name="Chen Z."/>
            <person name="Yassour M."/>
            <person name="Thompson D.A."/>
            <person name="Haas B.J."/>
            <person name="Habib N."/>
            <person name="Wapinski I."/>
            <person name="Roy S."/>
            <person name="Lin M.F."/>
            <person name="Heiman D.I."/>
            <person name="Young S.K."/>
            <person name="Furuya K."/>
            <person name="Guo Y."/>
            <person name="Pidoux A."/>
            <person name="Chen H.M."/>
            <person name="Robbertse B."/>
            <person name="Goldberg J.M."/>
            <person name="Aoki K."/>
            <person name="Bayne E.H."/>
            <person name="Berlin A.M."/>
            <person name="Desjardins C.A."/>
            <person name="Dobbs E."/>
            <person name="Dukaj L."/>
            <person name="Fan L."/>
            <person name="FitzGerald M.G."/>
            <person name="French C."/>
            <person name="Gujja S."/>
            <person name="Hansen K."/>
            <person name="Keifenheim D."/>
            <person name="Levin J.Z."/>
            <person name="Mosher R.A."/>
            <person name="Mueller C.A."/>
            <person name="Pfiffner J."/>
            <person name="Priest M."/>
            <person name="Russ C."/>
            <person name="Smialowska A."/>
            <person name="Swoboda P."/>
            <person name="Sykes S.M."/>
            <person name="Vaughn M."/>
            <person name="Vengrova S."/>
            <person name="Yoder R."/>
            <person name="Zeng Q."/>
            <person name="Allshire R."/>
            <person name="Baulcombe D."/>
            <person name="Birren B.W."/>
            <person name="Brown W."/>
            <person name="Ekwall K."/>
            <person name="Kellis M."/>
            <person name="Leatherwood J."/>
            <person name="Levin H."/>
            <person name="Margalit H."/>
            <person name="Martienssen R."/>
            <person name="Nieduszynski C.A."/>
            <person name="Spatafora J.W."/>
            <person name="Friedman N."/>
            <person name="Dalgaard J.Z."/>
            <person name="Baumann P."/>
            <person name="Niki H."/>
            <person name="Regev A."/>
            <person name="Nusbaum C."/>
        </authorList>
    </citation>
    <scope>NUCLEOTIDE SEQUENCE [LARGE SCALE GENOMIC DNA]</scope>
    <source>
        <strain evidence="8">OY26 / ATCC MYA-4695 / CBS 11777 / NBRC 106824 / NRRL Y48691</strain>
    </source>
</reference>
<protein>
    <submittedName>
        <fullName evidence="7">Cell agglutination protein Map4</fullName>
    </submittedName>
</protein>
<dbReference type="Pfam" id="PF11763">
    <property type="entry name" value="DIPSY"/>
    <property type="match status" value="1"/>
</dbReference>
<gene>
    <name evidence="7" type="ORF">SPOG_02159</name>
</gene>
<keyword evidence="8" id="KW-1185">Reference proteome</keyword>
<feature type="region of interest" description="Disordered" evidence="5">
    <location>
        <begin position="1"/>
        <end position="22"/>
    </location>
</feature>
<dbReference type="STRING" id="653667.S9W4L3"/>
<dbReference type="RefSeq" id="XP_013022718.1">
    <property type="nucleotide sequence ID" value="XM_013167264.1"/>
</dbReference>
<evidence type="ECO:0000256" key="5">
    <source>
        <dbReference type="SAM" id="MobiDB-lite"/>
    </source>
</evidence>
<organism evidence="7 8">
    <name type="scientific">Schizosaccharomyces cryophilus (strain OY26 / ATCC MYA-4695 / CBS 11777 / NBRC 106824 / NRRL Y48691)</name>
    <name type="common">Fission yeast</name>
    <dbReference type="NCBI Taxonomy" id="653667"/>
    <lineage>
        <taxon>Eukaryota</taxon>
        <taxon>Fungi</taxon>
        <taxon>Dikarya</taxon>
        <taxon>Ascomycota</taxon>
        <taxon>Taphrinomycotina</taxon>
        <taxon>Schizosaccharomycetes</taxon>
        <taxon>Schizosaccharomycetales</taxon>
        <taxon>Schizosaccharomycetaceae</taxon>
        <taxon>Schizosaccharomyces</taxon>
    </lineage>
</organism>
<dbReference type="PANTHER" id="PTHR31492:SF14">
    <property type="entry name" value="M CELL-TYPE AGGLUTINATION PROTEIN MAM3-RELATED"/>
    <property type="match status" value="1"/>
</dbReference>